<name>A0A9Q1BZQ2_HOLLE</name>
<feature type="compositionally biased region" description="Polar residues" evidence="1">
    <location>
        <begin position="376"/>
        <end position="393"/>
    </location>
</feature>
<dbReference type="OrthoDB" id="10675582at2759"/>
<keyword evidence="2" id="KW-0812">Transmembrane</keyword>
<evidence type="ECO:0000313" key="5">
    <source>
        <dbReference type="Proteomes" id="UP001152320"/>
    </source>
</evidence>
<dbReference type="EMBL" id="JAIZAY010000009">
    <property type="protein sequence ID" value="KAJ8035618.1"/>
    <property type="molecule type" value="Genomic_DNA"/>
</dbReference>
<evidence type="ECO:0000313" key="4">
    <source>
        <dbReference type="EMBL" id="KAJ8035618.1"/>
    </source>
</evidence>
<protein>
    <submittedName>
        <fullName evidence="4">Uncharacterized protein</fullName>
    </submittedName>
</protein>
<evidence type="ECO:0000256" key="1">
    <source>
        <dbReference type="SAM" id="MobiDB-lite"/>
    </source>
</evidence>
<feature type="compositionally biased region" description="Basic and acidic residues" evidence="1">
    <location>
        <begin position="292"/>
        <end position="319"/>
    </location>
</feature>
<reference evidence="4" key="1">
    <citation type="submission" date="2021-10" db="EMBL/GenBank/DDBJ databases">
        <title>Tropical sea cucumber genome reveals ecological adaptation and Cuvierian tubules defense mechanism.</title>
        <authorList>
            <person name="Chen T."/>
        </authorList>
    </citation>
    <scope>NUCLEOTIDE SEQUENCE</scope>
    <source>
        <strain evidence="4">Nanhai2018</strain>
        <tissue evidence="4">Muscle</tissue>
    </source>
</reference>
<organism evidence="4 5">
    <name type="scientific">Holothuria leucospilota</name>
    <name type="common">Black long sea cucumber</name>
    <name type="synonym">Mertensiothuria leucospilota</name>
    <dbReference type="NCBI Taxonomy" id="206669"/>
    <lineage>
        <taxon>Eukaryota</taxon>
        <taxon>Metazoa</taxon>
        <taxon>Echinodermata</taxon>
        <taxon>Eleutherozoa</taxon>
        <taxon>Echinozoa</taxon>
        <taxon>Holothuroidea</taxon>
        <taxon>Aspidochirotacea</taxon>
        <taxon>Aspidochirotida</taxon>
        <taxon>Holothuriidae</taxon>
        <taxon>Holothuria</taxon>
    </lineage>
</organism>
<accession>A0A9Q1BZQ2</accession>
<dbReference type="AlphaFoldDB" id="A0A9Q1BZQ2"/>
<proteinExistence type="predicted"/>
<keyword evidence="2" id="KW-0472">Membrane</keyword>
<feature type="chain" id="PRO_5040108896" evidence="3">
    <location>
        <begin position="21"/>
        <end position="542"/>
    </location>
</feature>
<sequence>MRGWTFFSLIVWLVTRKTNADTNSQLLPALPRAPGIPLPDVICSWARCKGLCQSEAMEDSSICSAILLTSAYNSLISLVFMIGIVIGILLITLILVVILLLCVIRKYRRKKFGVPKQGENFEMNEGAVYHAIGPELPPNHPTLGKGGNPSNTPGSSCSIEVTMETTQLEAENLQGNENTPYYVLESTDQQYQEGIKRDISRKTGSEYINASSTTYVDNQVYNTGFLKAGDHGKNGPDITRVYAQLQRNGIEYSQTDDVTEHANEIPTSDNSISDRPYMALHATDVDSGDVTASEKKAERGESLQHSRKNSSDDVIELRHLTKGPEGPEIKKNKKLNDTDVLQGPNSYDATRVPEQECDAKVNETERQIKTIEDNASGPNESPSCNYQQGSTTFPRPKSLKVPSSGSAISKKSKFLSLRFGSKKRNKLSKKKLKRFCSADASDFCLDLNISSPTSPAEEKDDSFFTAAIPIIHAPPQEPQVVPEKLSKSQEAIFDDVNNEPFRNRSLSQPVRKTFSPTLCREYEEIKESWGASYLQVPSQDQK</sequence>
<feature type="region of interest" description="Disordered" evidence="1">
    <location>
        <begin position="284"/>
        <end position="354"/>
    </location>
</feature>
<comment type="caution">
    <text evidence="4">The sequence shown here is derived from an EMBL/GenBank/DDBJ whole genome shotgun (WGS) entry which is preliminary data.</text>
</comment>
<keyword evidence="3" id="KW-0732">Signal</keyword>
<keyword evidence="5" id="KW-1185">Reference proteome</keyword>
<feature type="signal peptide" evidence="3">
    <location>
        <begin position="1"/>
        <end position="20"/>
    </location>
</feature>
<dbReference type="Proteomes" id="UP001152320">
    <property type="component" value="Chromosome 9"/>
</dbReference>
<feature type="region of interest" description="Disordered" evidence="1">
    <location>
        <begin position="370"/>
        <end position="405"/>
    </location>
</feature>
<feature type="compositionally biased region" description="Basic and acidic residues" evidence="1">
    <location>
        <begin position="325"/>
        <end position="337"/>
    </location>
</feature>
<gene>
    <name evidence="4" type="ORF">HOLleu_19352</name>
</gene>
<evidence type="ECO:0000256" key="3">
    <source>
        <dbReference type="SAM" id="SignalP"/>
    </source>
</evidence>
<keyword evidence="2" id="KW-1133">Transmembrane helix</keyword>
<evidence type="ECO:0000256" key="2">
    <source>
        <dbReference type="SAM" id="Phobius"/>
    </source>
</evidence>
<feature type="transmembrane region" description="Helical" evidence="2">
    <location>
        <begin position="75"/>
        <end position="104"/>
    </location>
</feature>